<dbReference type="AlphaFoldDB" id="A0A1M6QIK0"/>
<feature type="transmembrane region" description="Helical" evidence="8">
    <location>
        <begin position="167"/>
        <end position="189"/>
    </location>
</feature>
<dbReference type="OrthoDB" id="9787346at2"/>
<keyword evidence="10" id="KW-1185">Reference proteome</keyword>
<feature type="transmembrane region" description="Helical" evidence="8">
    <location>
        <begin position="195"/>
        <end position="215"/>
    </location>
</feature>
<protein>
    <submittedName>
        <fullName evidence="9">Zinc transporter, ZIP family</fullName>
    </submittedName>
</protein>
<organism evidence="9 10">
    <name type="scientific">Geosporobacter subterraneus DSM 17957</name>
    <dbReference type="NCBI Taxonomy" id="1121919"/>
    <lineage>
        <taxon>Bacteria</taxon>
        <taxon>Bacillati</taxon>
        <taxon>Bacillota</taxon>
        <taxon>Clostridia</taxon>
        <taxon>Peptostreptococcales</taxon>
        <taxon>Thermotaleaceae</taxon>
        <taxon>Geosporobacter</taxon>
    </lineage>
</organism>
<reference evidence="10" key="1">
    <citation type="submission" date="2016-11" db="EMBL/GenBank/DDBJ databases">
        <authorList>
            <person name="Varghese N."/>
            <person name="Submissions S."/>
        </authorList>
    </citation>
    <scope>NUCLEOTIDE SEQUENCE [LARGE SCALE GENOMIC DNA]</scope>
    <source>
        <strain evidence="10">DSM 17957</strain>
    </source>
</reference>
<dbReference type="GO" id="GO:0005385">
    <property type="term" value="F:zinc ion transmembrane transporter activity"/>
    <property type="evidence" value="ECO:0007669"/>
    <property type="project" value="TreeGrafter"/>
</dbReference>
<proteinExistence type="inferred from homology"/>
<dbReference type="InterPro" id="IPR003689">
    <property type="entry name" value="ZIP"/>
</dbReference>
<name>A0A1M6QIK0_9FIRM</name>
<evidence type="ECO:0000256" key="5">
    <source>
        <dbReference type="ARBA" id="ARBA00022833"/>
    </source>
</evidence>
<evidence type="ECO:0000256" key="3">
    <source>
        <dbReference type="ARBA" id="ARBA00022475"/>
    </source>
</evidence>
<evidence type="ECO:0000313" key="10">
    <source>
        <dbReference type="Proteomes" id="UP000184536"/>
    </source>
</evidence>
<dbReference type="Proteomes" id="UP000184536">
    <property type="component" value="Unassembled WGS sequence"/>
</dbReference>
<feature type="transmembrane region" description="Helical" evidence="8">
    <location>
        <begin position="6"/>
        <end position="29"/>
    </location>
</feature>
<keyword evidence="3" id="KW-1003">Cell membrane</keyword>
<evidence type="ECO:0000256" key="1">
    <source>
        <dbReference type="ARBA" id="ARBA00004651"/>
    </source>
</evidence>
<dbReference type="RefSeq" id="WP_110942791.1">
    <property type="nucleotide sequence ID" value="NZ_FQZV01000092.1"/>
</dbReference>
<accession>A0A1M6QIK0</accession>
<feature type="transmembrane region" description="Helical" evidence="8">
    <location>
        <begin position="36"/>
        <end position="57"/>
    </location>
</feature>
<evidence type="ECO:0000256" key="8">
    <source>
        <dbReference type="SAM" id="Phobius"/>
    </source>
</evidence>
<dbReference type="PANTHER" id="PTHR11040:SF211">
    <property type="entry name" value="ZINC TRANSPORTER ZIP11"/>
    <property type="match status" value="1"/>
</dbReference>
<dbReference type="GO" id="GO:0005886">
    <property type="term" value="C:plasma membrane"/>
    <property type="evidence" value="ECO:0007669"/>
    <property type="project" value="UniProtKB-SubCell"/>
</dbReference>
<feature type="transmembrane region" description="Helical" evidence="8">
    <location>
        <begin position="63"/>
        <end position="83"/>
    </location>
</feature>
<keyword evidence="5" id="KW-0862">Zinc</keyword>
<keyword evidence="4 8" id="KW-0812">Transmembrane</keyword>
<sequence length="246" mass="26110">MSNILTTTLIGLFVGMIGTGAGGLITFFIRDPGKRFLSFILGLSSGLMLSIICFNLLPEAFEIGYLSTGILGIVLGVFIIIYLDEKLSSRMKNYRNFADRSFIKTGILLGLGVALHNFPEGLAIGSGFIAKKELGIGIAVVIGLHNMPEGISMAAPMSIGGMKRWKAFLYTVLAGMPMGLGAFLGALLGEISPQFIAFCLAFAGGTMLYITCGELIPKSNNLSFGRISSYGLVLGFVIGIIVSARF</sequence>
<gene>
    <name evidence="9" type="ORF">SAMN02745975_03855</name>
</gene>
<dbReference type="PANTHER" id="PTHR11040">
    <property type="entry name" value="ZINC/IRON TRANSPORTER"/>
    <property type="match status" value="1"/>
</dbReference>
<evidence type="ECO:0000256" key="4">
    <source>
        <dbReference type="ARBA" id="ARBA00022692"/>
    </source>
</evidence>
<comment type="subcellular location">
    <subcellularLocation>
        <location evidence="1">Cell membrane</location>
        <topology evidence="1">Multi-pass membrane protein</topology>
    </subcellularLocation>
</comment>
<keyword evidence="6 8" id="KW-1133">Transmembrane helix</keyword>
<dbReference type="EMBL" id="FQZV01000092">
    <property type="protein sequence ID" value="SHK19847.1"/>
    <property type="molecule type" value="Genomic_DNA"/>
</dbReference>
<keyword evidence="7 8" id="KW-0472">Membrane</keyword>
<dbReference type="STRING" id="1121919.SAMN02745975_03855"/>
<evidence type="ECO:0000256" key="7">
    <source>
        <dbReference type="ARBA" id="ARBA00023136"/>
    </source>
</evidence>
<evidence type="ECO:0000256" key="2">
    <source>
        <dbReference type="ARBA" id="ARBA00006939"/>
    </source>
</evidence>
<comment type="similarity">
    <text evidence="2">Belongs to the ZIP transporter (TC 2.A.5) family.</text>
</comment>
<dbReference type="Pfam" id="PF02535">
    <property type="entry name" value="Zip"/>
    <property type="match status" value="1"/>
</dbReference>
<evidence type="ECO:0000256" key="6">
    <source>
        <dbReference type="ARBA" id="ARBA00022989"/>
    </source>
</evidence>
<evidence type="ECO:0000313" key="9">
    <source>
        <dbReference type="EMBL" id="SHK19847.1"/>
    </source>
</evidence>
<feature type="transmembrane region" description="Helical" evidence="8">
    <location>
        <begin position="227"/>
        <end position="244"/>
    </location>
</feature>